<feature type="compositionally biased region" description="Polar residues" evidence="1">
    <location>
        <begin position="23"/>
        <end position="34"/>
    </location>
</feature>
<evidence type="ECO:0000313" key="7">
    <source>
        <dbReference type="EMBL" id="QGQ63221.1"/>
    </source>
</evidence>
<feature type="domain" description="Parvovirus non-structural protein 1 helicase" evidence="2">
    <location>
        <begin position="92"/>
        <end position="224"/>
    </location>
</feature>
<dbReference type="EMBL" id="MK572866">
    <property type="protein sequence ID" value="QGQ62972.1"/>
    <property type="molecule type" value="Genomic_DNA"/>
</dbReference>
<dbReference type="EMBL" id="MK572873">
    <property type="protein sequence ID" value="QGQ63221.1"/>
    <property type="molecule type" value="Genomic_DNA"/>
</dbReference>
<dbReference type="Proteomes" id="UP000423860">
    <property type="component" value="Segment"/>
</dbReference>
<feature type="region of interest" description="Disordered" evidence="1">
    <location>
        <begin position="1"/>
        <end position="95"/>
    </location>
</feature>
<evidence type="ECO:0000313" key="3">
    <source>
        <dbReference type="EMBL" id="QGQ62972.1"/>
    </source>
</evidence>
<feature type="compositionally biased region" description="Polar residues" evidence="1">
    <location>
        <begin position="85"/>
        <end position="95"/>
    </location>
</feature>
<dbReference type="EMBL" id="MK572872">
    <property type="protein sequence ID" value="QGQ63186.1"/>
    <property type="molecule type" value="Genomic_DNA"/>
</dbReference>
<evidence type="ECO:0000256" key="1">
    <source>
        <dbReference type="SAM" id="MobiDB-lite"/>
    </source>
</evidence>
<sequence length="362" mass="40707">MTAKTISECSAPPPGSIPRVTPASRSLIISSLFQSKRKAEHRSPSPSSPPPSQKRRTEDDEDDFSGFPYVPETPPTPDPNKKTPSRYSQETNRSASQMDALIERLFRDGVAHRSQWDQMPAYDQYALRPDEREYVLGALRERFGNSRSLYAQLPYEEPESLRLAFYNPEENWFHQLLEKEGYDAALCALTIKRWLNGEINTLILCGGRLANAKLLYNVLASCFPMAISDSDLNDIERIANVAQHTSLYCVPFVDRAPSTLALHFMEGNSGTCYIAGRPVFVRAPQMLIHCTDVSIACSFLCRNSTILFLTAPQELTPVCHNPRRELKDFVASTSRTVPCAAVMHCKRENRLCQTCAGYSPEY</sequence>
<dbReference type="Proteomes" id="UP000424980">
    <property type="component" value="Segment"/>
</dbReference>
<evidence type="ECO:0000313" key="5">
    <source>
        <dbReference type="EMBL" id="QGQ63115.1"/>
    </source>
</evidence>
<reference evidence="8 9" key="1">
    <citation type="journal article" date="2019" name="Viruses">
        <title>Fowl Adenovirus (FAdV) Recombination with Intertypic Crossovers in Genomes of FAdV-D and FAdV-E, Displaying Hybrid Serological Phenotypes.</title>
        <authorList>
            <person name="Schachner A."/>
            <person name="Gonzalez G."/>
            <person name="Endler L."/>
            <person name="Ito K."/>
            <person name="Hess M."/>
        </authorList>
    </citation>
    <scope>NUCLEOTIDE SEQUENCE [LARGE SCALE GENOMIC DNA]</scope>
    <source>
        <strain evidence="4 9">08-8872</strain>
        <strain evidence="5 8">08-9513</strain>
        <strain evidence="6 12">12-11324</strain>
        <strain evidence="7 11">380-CORR</strain>
        <strain evidence="3 10">P7-A</strain>
    </source>
</reference>
<name>A0A650C044_9ADEN</name>
<evidence type="ECO:0000259" key="2">
    <source>
        <dbReference type="Pfam" id="PF01057"/>
    </source>
</evidence>
<protein>
    <submittedName>
        <fullName evidence="3">ORF13</fullName>
    </submittedName>
</protein>
<evidence type="ECO:0000313" key="10">
    <source>
        <dbReference type="Proteomes" id="UP000425315"/>
    </source>
</evidence>
<evidence type="ECO:0000313" key="11">
    <source>
        <dbReference type="Proteomes" id="UP000426292"/>
    </source>
</evidence>
<dbReference type="Pfam" id="PF01057">
    <property type="entry name" value="Parvo_NS1"/>
    <property type="match status" value="1"/>
</dbReference>
<dbReference type="Proteomes" id="UP000426718">
    <property type="component" value="Segment"/>
</dbReference>
<evidence type="ECO:0000313" key="12">
    <source>
        <dbReference type="Proteomes" id="UP000426718"/>
    </source>
</evidence>
<evidence type="ECO:0000313" key="6">
    <source>
        <dbReference type="EMBL" id="QGQ63186.1"/>
    </source>
</evidence>
<organism evidence="3 10">
    <name type="scientific">Fowl aviadenovirus D</name>
    <dbReference type="NCBI Taxonomy" id="190064"/>
    <lineage>
        <taxon>Viruses</taxon>
        <taxon>Varidnaviria</taxon>
        <taxon>Bamfordvirae</taxon>
        <taxon>Preplasmiviricota</taxon>
        <taxon>Polisuviricotina</taxon>
        <taxon>Pharingeaviricetes</taxon>
        <taxon>Rowavirales</taxon>
        <taxon>Adenoviridae</taxon>
        <taxon>Aviadenovirus</taxon>
        <taxon>Aviadenovirus gallinae</taxon>
    </lineage>
</organism>
<dbReference type="Proteomes" id="UP000426292">
    <property type="component" value="Segment"/>
</dbReference>
<accession>A0A650C044</accession>
<evidence type="ECO:0000313" key="8">
    <source>
        <dbReference type="Proteomes" id="UP000423860"/>
    </source>
</evidence>
<dbReference type="Proteomes" id="UP000425315">
    <property type="component" value="Segment"/>
</dbReference>
<proteinExistence type="predicted"/>
<evidence type="ECO:0000313" key="4">
    <source>
        <dbReference type="EMBL" id="QGQ63079.1"/>
    </source>
</evidence>
<dbReference type="EMBL" id="MK572870">
    <property type="protein sequence ID" value="QGQ63115.1"/>
    <property type="molecule type" value="Genomic_DNA"/>
</dbReference>
<dbReference type="InterPro" id="IPR001257">
    <property type="entry name" value="Parvovirus_NS1_helicase"/>
</dbReference>
<dbReference type="EMBL" id="MK572869">
    <property type="protein sequence ID" value="QGQ63079.1"/>
    <property type="molecule type" value="Genomic_DNA"/>
</dbReference>
<evidence type="ECO:0000313" key="9">
    <source>
        <dbReference type="Proteomes" id="UP000424980"/>
    </source>
</evidence>
<dbReference type="GO" id="GO:0019079">
    <property type="term" value="P:viral genome replication"/>
    <property type="evidence" value="ECO:0007669"/>
    <property type="project" value="InterPro"/>
</dbReference>